<dbReference type="Proteomes" id="UP000460221">
    <property type="component" value="Unassembled WGS sequence"/>
</dbReference>
<proteinExistence type="predicted"/>
<dbReference type="AlphaFoldDB" id="A0A7K1FGS4"/>
<keyword evidence="2" id="KW-1185">Reference proteome</keyword>
<protein>
    <submittedName>
        <fullName evidence="1">Uncharacterized protein</fullName>
    </submittedName>
</protein>
<dbReference type="EMBL" id="WLYK01000001">
    <property type="protein sequence ID" value="MTD12483.1"/>
    <property type="molecule type" value="Genomic_DNA"/>
</dbReference>
<sequence length="176" mass="18395">MDHTANTARAALKAMREVVVPALDGDGRKQAAEQAQLVADFLAFVAERVDLIDRRAAFHLRCTTATARALAADPAVPGLRSRPRLEQALRQRPDPTAAGGSIEAVTAGLNAAIGAVVRDADGLPAVERRRIEQIVVAGAQPGIRGDRSWLAPLGFDPDPLGVPELGASLDWGLGAG</sequence>
<evidence type="ECO:0000313" key="2">
    <source>
        <dbReference type="Proteomes" id="UP000460221"/>
    </source>
</evidence>
<organism evidence="1 2">
    <name type="scientific">Nakamurella alba</name>
    <dbReference type="NCBI Taxonomy" id="2665158"/>
    <lineage>
        <taxon>Bacteria</taxon>
        <taxon>Bacillati</taxon>
        <taxon>Actinomycetota</taxon>
        <taxon>Actinomycetes</taxon>
        <taxon>Nakamurellales</taxon>
        <taxon>Nakamurellaceae</taxon>
        <taxon>Nakamurella</taxon>
    </lineage>
</organism>
<name>A0A7K1FGS4_9ACTN</name>
<dbReference type="RefSeq" id="WP_154766544.1">
    <property type="nucleotide sequence ID" value="NZ_WLYK01000001.1"/>
</dbReference>
<reference evidence="1 2" key="1">
    <citation type="submission" date="2019-11" db="EMBL/GenBank/DDBJ databases">
        <authorList>
            <person name="Jiang L.-Q."/>
        </authorList>
    </citation>
    <scope>NUCLEOTIDE SEQUENCE [LARGE SCALE GENOMIC DNA]</scope>
    <source>
        <strain evidence="1 2">YIM 132087</strain>
    </source>
</reference>
<comment type="caution">
    <text evidence="1">The sequence shown here is derived from an EMBL/GenBank/DDBJ whole genome shotgun (WGS) entry which is preliminary data.</text>
</comment>
<evidence type="ECO:0000313" key="1">
    <source>
        <dbReference type="EMBL" id="MTD12483.1"/>
    </source>
</evidence>
<gene>
    <name evidence="1" type="ORF">GIS00_00810</name>
</gene>
<accession>A0A7K1FGS4</accession>